<evidence type="ECO:0000313" key="2">
    <source>
        <dbReference type="EMBL" id="MCA9729730.1"/>
    </source>
</evidence>
<name>A0A956RR65_UNCEI</name>
<protein>
    <submittedName>
        <fullName evidence="2">Uncharacterized protein</fullName>
    </submittedName>
</protein>
<accession>A0A956RR65</accession>
<sequence length="215" mass="23948">MTSSVFREPRQTASVPPDSSEPSILGTASIATHVLIPIGEWSASRRFVQKGLRGLPSRLVLLVFASASLFAAPARAGEPDKENTEPPQLQTPEILPGTEQILDDEFLPDEGWDEILGYRFLENDRPDAAAHLYTDPTRHFFLYVPSEGGVAYVLEKKGRHVSILDRDQLQWDEQSRPLPPTADTEEFTTFVDADGHVQFDHAEKDYLLEPLPAVV</sequence>
<feature type="non-terminal residue" evidence="2">
    <location>
        <position position="215"/>
    </location>
</feature>
<dbReference type="AlphaFoldDB" id="A0A956RR65"/>
<gene>
    <name evidence="2" type="ORF">KC729_18755</name>
</gene>
<evidence type="ECO:0000256" key="1">
    <source>
        <dbReference type="SAM" id="MobiDB-lite"/>
    </source>
</evidence>
<reference evidence="2" key="1">
    <citation type="submission" date="2020-04" db="EMBL/GenBank/DDBJ databases">
        <authorList>
            <person name="Zhang T."/>
        </authorList>
    </citation>
    <scope>NUCLEOTIDE SEQUENCE</scope>
    <source>
        <strain evidence="2">HKST-UBA01</strain>
    </source>
</reference>
<proteinExistence type="predicted"/>
<organism evidence="2 3">
    <name type="scientific">Eiseniibacteriota bacterium</name>
    <dbReference type="NCBI Taxonomy" id="2212470"/>
    <lineage>
        <taxon>Bacteria</taxon>
        <taxon>Candidatus Eiseniibacteriota</taxon>
    </lineage>
</organism>
<dbReference type="Proteomes" id="UP000697710">
    <property type="component" value="Unassembled WGS sequence"/>
</dbReference>
<feature type="region of interest" description="Disordered" evidence="1">
    <location>
        <begin position="1"/>
        <end position="23"/>
    </location>
</feature>
<dbReference type="EMBL" id="JAGQHR010000818">
    <property type="protein sequence ID" value="MCA9729730.1"/>
    <property type="molecule type" value="Genomic_DNA"/>
</dbReference>
<reference evidence="2" key="2">
    <citation type="journal article" date="2021" name="Microbiome">
        <title>Successional dynamics and alternative stable states in a saline activated sludge microbial community over 9 years.</title>
        <authorList>
            <person name="Wang Y."/>
            <person name="Ye J."/>
            <person name="Ju F."/>
            <person name="Liu L."/>
            <person name="Boyd J.A."/>
            <person name="Deng Y."/>
            <person name="Parks D.H."/>
            <person name="Jiang X."/>
            <person name="Yin X."/>
            <person name="Woodcroft B.J."/>
            <person name="Tyson G.W."/>
            <person name="Hugenholtz P."/>
            <person name="Polz M.F."/>
            <person name="Zhang T."/>
        </authorList>
    </citation>
    <scope>NUCLEOTIDE SEQUENCE</scope>
    <source>
        <strain evidence="2">HKST-UBA01</strain>
    </source>
</reference>
<comment type="caution">
    <text evidence="2">The sequence shown here is derived from an EMBL/GenBank/DDBJ whole genome shotgun (WGS) entry which is preliminary data.</text>
</comment>
<evidence type="ECO:0000313" key="3">
    <source>
        <dbReference type="Proteomes" id="UP000697710"/>
    </source>
</evidence>